<dbReference type="InterPro" id="IPR011043">
    <property type="entry name" value="Gal_Oxase/kelch_b-propeller"/>
</dbReference>
<dbReference type="PANTHER" id="PTHR45632">
    <property type="entry name" value="LD33804P"/>
    <property type="match status" value="1"/>
</dbReference>
<dbReference type="InterPro" id="IPR015915">
    <property type="entry name" value="Kelch-typ_b-propeller"/>
</dbReference>
<comment type="caution">
    <text evidence="3">The sequence shown here is derived from an EMBL/GenBank/DDBJ whole genome shotgun (WGS) entry which is preliminary data.</text>
</comment>
<reference evidence="3 4" key="1">
    <citation type="journal article" date="2018" name="Nat. Ecol. Evol.">
        <title>Genomic signatures of mitonuclear coevolution across populations of Tigriopus californicus.</title>
        <authorList>
            <person name="Barreto F.S."/>
            <person name="Watson E.T."/>
            <person name="Lima T.G."/>
            <person name="Willett C.S."/>
            <person name="Edmands S."/>
            <person name="Li W."/>
            <person name="Burton R.S."/>
        </authorList>
    </citation>
    <scope>NUCLEOTIDE SEQUENCE [LARGE SCALE GENOMIC DNA]</scope>
    <source>
        <strain evidence="3 4">San Diego</strain>
    </source>
</reference>
<dbReference type="SUPFAM" id="SSF50965">
    <property type="entry name" value="Galactose oxidase, central domain"/>
    <property type="match status" value="1"/>
</dbReference>
<gene>
    <name evidence="3" type="ORF">TCAL_06331</name>
</gene>
<protein>
    <submittedName>
        <fullName evidence="3">Uncharacterized protein</fullName>
    </submittedName>
</protein>
<organism evidence="3 4">
    <name type="scientific">Tigriopus californicus</name>
    <name type="common">Marine copepod</name>
    <dbReference type="NCBI Taxonomy" id="6832"/>
    <lineage>
        <taxon>Eukaryota</taxon>
        <taxon>Metazoa</taxon>
        <taxon>Ecdysozoa</taxon>
        <taxon>Arthropoda</taxon>
        <taxon>Crustacea</taxon>
        <taxon>Multicrustacea</taxon>
        <taxon>Hexanauplia</taxon>
        <taxon>Copepoda</taxon>
        <taxon>Harpacticoida</taxon>
        <taxon>Harpacticidae</taxon>
        <taxon>Tigriopus</taxon>
    </lineage>
</organism>
<dbReference type="Proteomes" id="UP000318571">
    <property type="component" value="Chromosome 2"/>
</dbReference>
<evidence type="ECO:0000256" key="2">
    <source>
        <dbReference type="SAM" id="SignalP"/>
    </source>
</evidence>
<dbReference type="SUPFAM" id="SSF117281">
    <property type="entry name" value="Kelch motif"/>
    <property type="match status" value="1"/>
</dbReference>
<feature type="signal peptide" evidence="2">
    <location>
        <begin position="1"/>
        <end position="17"/>
    </location>
</feature>
<dbReference type="Gene3D" id="2.120.10.80">
    <property type="entry name" value="Kelch-type beta propeller"/>
    <property type="match status" value="1"/>
</dbReference>
<dbReference type="EMBL" id="VCGU01000005">
    <property type="protein sequence ID" value="TRY74754.1"/>
    <property type="molecule type" value="Genomic_DNA"/>
</dbReference>
<accession>A0A553PAQ8</accession>
<evidence type="ECO:0000313" key="4">
    <source>
        <dbReference type="Proteomes" id="UP000318571"/>
    </source>
</evidence>
<keyword evidence="1" id="KW-0880">Kelch repeat</keyword>
<dbReference type="OrthoDB" id="45365at2759"/>
<dbReference type="AlphaFoldDB" id="A0A553PAQ8"/>
<evidence type="ECO:0000256" key="1">
    <source>
        <dbReference type="ARBA" id="ARBA00022441"/>
    </source>
</evidence>
<feature type="chain" id="PRO_5021850737" evidence="2">
    <location>
        <begin position="18"/>
        <end position="315"/>
    </location>
</feature>
<dbReference type="SMART" id="SM00612">
    <property type="entry name" value="Kelch"/>
    <property type="match status" value="3"/>
</dbReference>
<name>A0A553PAQ8_TIGCA</name>
<keyword evidence="2" id="KW-0732">Signal</keyword>
<evidence type="ECO:0000313" key="3">
    <source>
        <dbReference type="EMBL" id="TRY74754.1"/>
    </source>
</evidence>
<dbReference type="Pfam" id="PF24681">
    <property type="entry name" value="Kelch_KLHDC2_KLHL20_DRC7"/>
    <property type="match status" value="1"/>
</dbReference>
<proteinExistence type="predicted"/>
<dbReference type="OMA" id="REWCETS"/>
<dbReference type="STRING" id="6832.A0A553PAQ8"/>
<dbReference type="InterPro" id="IPR006652">
    <property type="entry name" value="Kelch_1"/>
</dbReference>
<sequence length="315" mass="34685">MEILWLFFALLISSVTGEGEKLIVIGGQGPDVNEVVDLFTDSLYENCTEIQRYPIGFVGGSALKNSDGLLFCGGQANYKECFRYDVNDENSWSLLNFGTIQHRVYSASAPYSADGWWITGGYHDQNSSLLSTEILQSGSFVPGPNLPTPLYQHCLVRIDETRYFLTGGLPYSTSAWIFDTNTQVWEEVANPSVLRKSPYCGLSKTFNGEFQIVVSGGFDGMTPLDSVEIFSVSDQSWRFGPSLPQPMGRGATSSYGDTFILVGGYGDGGYVKDLYQYEPDSGTWATLPQKLQKGRSRHVALVVDVKDLNCTQPLA</sequence>
<keyword evidence="4" id="KW-1185">Reference proteome</keyword>